<reference evidence="7 8" key="1">
    <citation type="submission" date="2015-09" db="EMBL/GenBank/DDBJ databases">
        <authorList>
            <consortium name="Swine Surveillance"/>
        </authorList>
    </citation>
    <scope>NUCLEOTIDE SEQUENCE [LARGE SCALE GENOMIC DNA]</scope>
    <source>
        <strain evidence="7 8">CECT 4357</strain>
    </source>
</reference>
<proteinExistence type="inferred from homology"/>
<comment type="subcellular location">
    <subcellularLocation>
        <location evidence="1">Cell inner membrane</location>
        <topology evidence="1">Peripheral membrane protein</topology>
    </subcellularLocation>
</comment>
<dbReference type="InterPro" id="IPR017871">
    <property type="entry name" value="ABC_transporter-like_CS"/>
</dbReference>
<dbReference type="OrthoDB" id="9802264at2"/>
<dbReference type="PANTHER" id="PTHR43776">
    <property type="entry name" value="TRANSPORT ATP-BINDING PROTEIN"/>
    <property type="match status" value="1"/>
</dbReference>
<feature type="domain" description="ABC transporter" evidence="6">
    <location>
        <begin position="11"/>
        <end position="255"/>
    </location>
</feature>
<dbReference type="EMBL" id="CYSA01000028">
    <property type="protein sequence ID" value="CUH68362.1"/>
    <property type="molecule type" value="Genomic_DNA"/>
</dbReference>
<evidence type="ECO:0000256" key="4">
    <source>
        <dbReference type="ARBA" id="ARBA00022741"/>
    </source>
</evidence>
<dbReference type="Pfam" id="PF00005">
    <property type="entry name" value="ABC_tran"/>
    <property type="match status" value="1"/>
</dbReference>
<evidence type="ECO:0000313" key="8">
    <source>
        <dbReference type="Proteomes" id="UP000051587"/>
    </source>
</evidence>
<keyword evidence="4" id="KW-0547">Nucleotide-binding</keyword>
<dbReference type="PANTHER" id="PTHR43776:SF7">
    <property type="entry name" value="D,D-DIPEPTIDE TRANSPORT ATP-BINDING PROTEIN DDPF-RELATED"/>
    <property type="match status" value="1"/>
</dbReference>
<dbReference type="GO" id="GO:0016887">
    <property type="term" value="F:ATP hydrolysis activity"/>
    <property type="evidence" value="ECO:0007669"/>
    <property type="project" value="InterPro"/>
</dbReference>
<keyword evidence="8" id="KW-1185">Reference proteome</keyword>
<protein>
    <submittedName>
        <fullName evidence="7">Glutathione import ATP-binding protein GsiA</fullName>
        <ecNumber evidence="7">3.6.3.-</ecNumber>
    </submittedName>
</protein>
<dbReference type="RefSeq" id="WP_058264206.1">
    <property type="nucleotide sequence ID" value="NZ_CP051181.1"/>
</dbReference>
<dbReference type="GO" id="GO:0005524">
    <property type="term" value="F:ATP binding"/>
    <property type="evidence" value="ECO:0007669"/>
    <property type="project" value="UniProtKB-KW"/>
</dbReference>
<dbReference type="NCBIfam" id="TIGR01727">
    <property type="entry name" value="oligo_HPY"/>
    <property type="match status" value="1"/>
</dbReference>
<organism evidence="7 8">
    <name type="scientific">Thalassovita gelatinovora</name>
    <name type="common">Thalassobius gelatinovorus</name>
    <dbReference type="NCBI Taxonomy" id="53501"/>
    <lineage>
        <taxon>Bacteria</taxon>
        <taxon>Pseudomonadati</taxon>
        <taxon>Pseudomonadota</taxon>
        <taxon>Alphaproteobacteria</taxon>
        <taxon>Rhodobacterales</taxon>
        <taxon>Roseobacteraceae</taxon>
        <taxon>Thalassovita</taxon>
    </lineage>
</organism>
<sequence length="336" mass="36127">MNESNLNAPLLEVEGLVQRFAVASDVLGRPSQWLHAVEDVSLTLYPGESLGIVGESGCGKSTLARAILHLYEPSAGRVTFMGRDVGSARSADLRALRRDMQIVLQDPFGALNPRRIVGASIADGLKGPDRRKRAEALLERVGLKAADYSRYPHEFSGGQRQRICIARALAPEPKLLIADEAVSALDVSVQAQILNLLSELRADFGLSFLFISHNLAVVRSFCDRLTVMYLGRVVETGPTEAVFSDPAHPYTRALISAVPIPDPAHPGQHTLLEGDVPSPLTPPSGCAFRTRCPHAAPICAQSVPAMTPAGDRRSAACARLDDVMRGPIWDSAEGTK</sequence>
<dbReference type="InterPro" id="IPR003593">
    <property type="entry name" value="AAA+_ATPase"/>
</dbReference>
<keyword evidence="5 7" id="KW-0067">ATP-binding</keyword>
<dbReference type="SUPFAM" id="SSF52540">
    <property type="entry name" value="P-loop containing nucleoside triphosphate hydrolases"/>
    <property type="match status" value="1"/>
</dbReference>
<evidence type="ECO:0000256" key="1">
    <source>
        <dbReference type="ARBA" id="ARBA00004417"/>
    </source>
</evidence>
<evidence type="ECO:0000256" key="5">
    <source>
        <dbReference type="ARBA" id="ARBA00022840"/>
    </source>
</evidence>
<dbReference type="GO" id="GO:0055085">
    <property type="term" value="P:transmembrane transport"/>
    <property type="evidence" value="ECO:0007669"/>
    <property type="project" value="UniProtKB-ARBA"/>
</dbReference>
<dbReference type="CDD" id="cd03257">
    <property type="entry name" value="ABC_NikE_OppD_transporters"/>
    <property type="match status" value="1"/>
</dbReference>
<gene>
    <name evidence="7" type="primary">gsiA_8</name>
    <name evidence="7" type="ORF">TG4357_03518</name>
</gene>
<dbReference type="InterPro" id="IPR027417">
    <property type="entry name" value="P-loop_NTPase"/>
</dbReference>
<accession>A0A0N7LW81</accession>
<evidence type="ECO:0000256" key="3">
    <source>
        <dbReference type="ARBA" id="ARBA00022448"/>
    </source>
</evidence>
<dbReference type="PROSITE" id="PS00211">
    <property type="entry name" value="ABC_TRANSPORTER_1"/>
    <property type="match status" value="1"/>
</dbReference>
<dbReference type="EC" id="3.6.3.-" evidence="7"/>
<dbReference type="AlphaFoldDB" id="A0A0N7LW81"/>
<dbReference type="GO" id="GO:0005886">
    <property type="term" value="C:plasma membrane"/>
    <property type="evidence" value="ECO:0007669"/>
    <property type="project" value="UniProtKB-SubCell"/>
</dbReference>
<dbReference type="Proteomes" id="UP000051587">
    <property type="component" value="Unassembled WGS sequence"/>
</dbReference>
<comment type="similarity">
    <text evidence="2">Belongs to the ABC transporter superfamily.</text>
</comment>
<dbReference type="PROSITE" id="PS50893">
    <property type="entry name" value="ABC_TRANSPORTER_2"/>
    <property type="match status" value="1"/>
</dbReference>
<keyword evidence="3" id="KW-0813">Transport</keyword>
<evidence type="ECO:0000259" key="6">
    <source>
        <dbReference type="PROSITE" id="PS50893"/>
    </source>
</evidence>
<dbReference type="SMART" id="SM00382">
    <property type="entry name" value="AAA"/>
    <property type="match status" value="1"/>
</dbReference>
<dbReference type="InterPro" id="IPR003439">
    <property type="entry name" value="ABC_transporter-like_ATP-bd"/>
</dbReference>
<evidence type="ECO:0000313" key="7">
    <source>
        <dbReference type="EMBL" id="CUH68362.1"/>
    </source>
</evidence>
<dbReference type="FunFam" id="3.40.50.300:FF:000016">
    <property type="entry name" value="Oligopeptide ABC transporter ATP-binding component"/>
    <property type="match status" value="1"/>
</dbReference>
<evidence type="ECO:0000256" key="2">
    <source>
        <dbReference type="ARBA" id="ARBA00005417"/>
    </source>
</evidence>
<dbReference type="Pfam" id="PF08352">
    <property type="entry name" value="oligo_HPY"/>
    <property type="match status" value="1"/>
</dbReference>
<dbReference type="STRING" id="53501.SAMN04488043_12022"/>
<dbReference type="Gene3D" id="3.40.50.300">
    <property type="entry name" value="P-loop containing nucleotide triphosphate hydrolases"/>
    <property type="match status" value="1"/>
</dbReference>
<dbReference type="InterPro" id="IPR013563">
    <property type="entry name" value="Oligopep_ABC_C"/>
</dbReference>
<dbReference type="InterPro" id="IPR050319">
    <property type="entry name" value="ABC_transp_ATP-bind"/>
</dbReference>
<dbReference type="GO" id="GO:0015833">
    <property type="term" value="P:peptide transport"/>
    <property type="evidence" value="ECO:0007669"/>
    <property type="project" value="InterPro"/>
</dbReference>
<keyword evidence="7" id="KW-0378">Hydrolase</keyword>
<name>A0A0N7LW81_THAGE</name>